<dbReference type="GO" id="GO:0005783">
    <property type="term" value="C:endoplasmic reticulum"/>
    <property type="evidence" value="ECO:0007669"/>
    <property type="project" value="UniProtKB-ARBA"/>
</dbReference>
<feature type="transmembrane region" description="Helical" evidence="2">
    <location>
        <begin position="229"/>
        <end position="246"/>
    </location>
</feature>
<dbReference type="SUPFAM" id="SSF46565">
    <property type="entry name" value="Chaperone J-domain"/>
    <property type="match status" value="1"/>
</dbReference>
<proteinExistence type="predicted"/>
<dbReference type="EMBL" id="GBRH01208459">
    <property type="protein sequence ID" value="JAD89436.1"/>
    <property type="molecule type" value="Transcribed_RNA"/>
</dbReference>
<organism evidence="4">
    <name type="scientific">Arundo donax</name>
    <name type="common">Giant reed</name>
    <name type="synonym">Donax arundinaceus</name>
    <dbReference type="NCBI Taxonomy" id="35708"/>
    <lineage>
        <taxon>Eukaryota</taxon>
        <taxon>Viridiplantae</taxon>
        <taxon>Streptophyta</taxon>
        <taxon>Embryophyta</taxon>
        <taxon>Tracheophyta</taxon>
        <taxon>Spermatophyta</taxon>
        <taxon>Magnoliopsida</taxon>
        <taxon>Liliopsida</taxon>
        <taxon>Poales</taxon>
        <taxon>Poaceae</taxon>
        <taxon>PACMAD clade</taxon>
        <taxon>Arundinoideae</taxon>
        <taxon>Arundineae</taxon>
        <taxon>Arundo</taxon>
    </lineage>
</organism>
<feature type="transmembrane region" description="Helical" evidence="2">
    <location>
        <begin position="145"/>
        <end position="166"/>
    </location>
</feature>
<evidence type="ECO:0000256" key="2">
    <source>
        <dbReference type="SAM" id="Phobius"/>
    </source>
</evidence>
<keyword evidence="2" id="KW-0472">Membrane</keyword>
<protein>
    <recommendedName>
        <fullName evidence="3">J domain-containing protein</fullName>
    </recommendedName>
</protein>
<dbReference type="SMART" id="SM00271">
    <property type="entry name" value="DnaJ"/>
    <property type="match status" value="1"/>
</dbReference>
<dbReference type="AlphaFoldDB" id="A0A0A9DNR0"/>
<feature type="transmembrane region" description="Helical" evidence="2">
    <location>
        <begin position="173"/>
        <end position="196"/>
    </location>
</feature>
<dbReference type="CDD" id="cd06257">
    <property type="entry name" value="DnaJ"/>
    <property type="match status" value="1"/>
</dbReference>
<dbReference type="InterPro" id="IPR001623">
    <property type="entry name" value="DnaJ_domain"/>
</dbReference>
<sequence length="446" mass="50458">MDTSCDISSSEENDLPSRTTKTRSGSKKSSKRGFGKKVLIEQASLHRLAENVLEKTRCMACMAASIFRASMMYVVEESKRFIDRNRPAINTLMAILNKGHAYAFRKIEYVYPIVRAGMLNAGRLMLLMLAVWLDCNVRGFDSLLRLGTNSLLAVLWCSMLSILAMIRIKKMLIFMVIAASAVASIGLGFGILLISVLAVVILWFYGSFWTTSSVIVLGGASFFLKRERLALFVTCLYSMYCARSYIGWLGLLLSLNLSFFSSDVLVQFLKNKVDNKKSNGSSRNSERSSGRSGNIFEEFQQASADSTSQSGYARASDRGPGDPSTSETEKELTSEDEVARLLNCSDHYSALGFRRYENIDVSALKREYKKKAMLVHPDKNMGNDKAADAFKKLQNAYEVLLDSLKRKTYDDELRREELLNYFRRFQSVSQEVFLVFLFIWLPFMLW</sequence>
<evidence type="ECO:0000313" key="4">
    <source>
        <dbReference type="EMBL" id="JAD89436.1"/>
    </source>
</evidence>
<feature type="transmembrane region" description="Helical" evidence="2">
    <location>
        <begin position="202"/>
        <end position="224"/>
    </location>
</feature>
<name>A0A0A9DNR0_ARUDO</name>
<reference evidence="4" key="1">
    <citation type="submission" date="2014-09" db="EMBL/GenBank/DDBJ databases">
        <authorList>
            <person name="Magalhaes I.L.F."/>
            <person name="Oliveira U."/>
            <person name="Santos F.R."/>
            <person name="Vidigal T.H.D.A."/>
            <person name="Brescovit A.D."/>
            <person name="Santos A.J."/>
        </authorList>
    </citation>
    <scope>NUCLEOTIDE SEQUENCE</scope>
    <source>
        <tissue evidence="4">Shoot tissue taken approximately 20 cm above the soil surface</tissue>
    </source>
</reference>
<dbReference type="Pfam" id="PF00226">
    <property type="entry name" value="DnaJ"/>
    <property type="match status" value="1"/>
</dbReference>
<feature type="domain" description="J" evidence="3">
    <location>
        <begin position="346"/>
        <end position="413"/>
    </location>
</feature>
<keyword evidence="2" id="KW-0812">Transmembrane</keyword>
<feature type="transmembrane region" description="Helical" evidence="2">
    <location>
        <begin position="113"/>
        <end position="133"/>
    </location>
</feature>
<dbReference type="PROSITE" id="PS00636">
    <property type="entry name" value="DNAJ_1"/>
    <property type="match status" value="1"/>
</dbReference>
<feature type="region of interest" description="Disordered" evidence="1">
    <location>
        <begin position="303"/>
        <end position="334"/>
    </location>
</feature>
<dbReference type="InterPro" id="IPR018253">
    <property type="entry name" value="DnaJ_domain_CS"/>
</dbReference>
<reference evidence="4" key="2">
    <citation type="journal article" date="2015" name="Data Brief">
        <title>Shoot transcriptome of the giant reed, Arundo donax.</title>
        <authorList>
            <person name="Barrero R.A."/>
            <person name="Guerrero F.D."/>
            <person name="Moolhuijzen P."/>
            <person name="Goolsby J.A."/>
            <person name="Tidwell J."/>
            <person name="Bellgard S.E."/>
            <person name="Bellgard M.I."/>
        </authorList>
    </citation>
    <scope>NUCLEOTIDE SEQUENCE</scope>
    <source>
        <tissue evidence="4">Shoot tissue taken approximately 20 cm above the soil surface</tissue>
    </source>
</reference>
<keyword evidence="2" id="KW-1133">Transmembrane helix</keyword>
<evidence type="ECO:0000256" key="1">
    <source>
        <dbReference type="SAM" id="MobiDB-lite"/>
    </source>
</evidence>
<dbReference type="PROSITE" id="PS50076">
    <property type="entry name" value="DNAJ_2"/>
    <property type="match status" value="1"/>
</dbReference>
<dbReference type="PRINTS" id="PR00625">
    <property type="entry name" value="JDOMAIN"/>
</dbReference>
<dbReference type="PANTHER" id="PTHR45270:SF4">
    <property type="entry name" value="CHAPERONE DNAJ-DOMAIN SUPERFAMILY PROTEIN"/>
    <property type="match status" value="1"/>
</dbReference>
<feature type="region of interest" description="Disordered" evidence="1">
    <location>
        <begin position="1"/>
        <end position="33"/>
    </location>
</feature>
<evidence type="ECO:0000259" key="3">
    <source>
        <dbReference type="PROSITE" id="PS50076"/>
    </source>
</evidence>
<dbReference type="InterPro" id="IPR036869">
    <property type="entry name" value="J_dom_sf"/>
</dbReference>
<dbReference type="Gene3D" id="1.10.287.110">
    <property type="entry name" value="DnaJ domain"/>
    <property type="match status" value="1"/>
</dbReference>
<dbReference type="PANTHER" id="PTHR45270">
    <property type="entry name" value="OS03G0832900 PROTEIN"/>
    <property type="match status" value="1"/>
</dbReference>
<accession>A0A0A9DNR0</accession>
<feature type="compositionally biased region" description="Basic residues" evidence="1">
    <location>
        <begin position="20"/>
        <end position="33"/>
    </location>
</feature>